<gene>
    <name evidence="2" type="ORF">FEAC_06630</name>
</gene>
<keyword evidence="3" id="KW-1185">Reference proteome</keyword>
<feature type="region of interest" description="Disordered" evidence="1">
    <location>
        <begin position="168"/>
        <end position="202"/>
    </location>
</feature>
<dbReference type="Proteomes" id="UP000032336">
    <property type="component" value="Unassembled WGS sequence"/>
</dbReference>
<dbReference type="AlphaFoldDB" id="A0A0D8FX47"/>
<comment type="caution">
    <text evidence="2">The sequence shown here is derived from an EMBL/GenBank/DDBJ whole genome shotgun (WGS) entry which is preliminary data.</text>
</comment>
<evidence type="ECO:0000313" key="3">
    <source>
        <dbReference type="Proteomes" id="UP000032336"/>
    </source>
</evidence>
<name>A0A0D8FX47_9ACTN</name>
<organism evidence="2 3">
    <name type="scientific">Ferrimicrobium acidiphilum DSM 19497</name>
    <dbReference type="NCBI Taxonomy" id="1121877"/>
    <lineage>
        <taxon>Bacteria</taxon>
        <taxon>Bacillati</taxon>
        <taxon>Actinomycetota</taxon>
        <taxon>Acidimicrobiia</taxon>
        <taxon>Acidimicrobiales</taxon>
        <taxon>Acidimicrobiaceae</taxon>
        <taxon>Ferrimicrobium</taxon>
    </lineage>
</organism>
<feature type="region of interest" description="Disordered" evidence="1">
    <location>
        <begin position="142"/>
        <end position="161"/>
    </location>
</feature>
<protein>
    <submittedName>
        <fullName evidence="2">Uncharacterized protein</fullName>
    </submittedName>
</protein>
<reference evidence="2 3" key="1">
    <citation type="submission" date="2015-01" db="EMBL/GenBank/DDBJ databases">
        <title>Draft genome of the acidophilic iron oxidizer Ferrimicrobium acidiphilum strain T23.</title>
        <authorList>
            <person name="Poehlein A."/>
            <person name="Eisen S."/>
            <person name="Schloemann M."/>
            <person name="Johnson B.D."/>
            <person name="Daniel R."/>
            <person name="Muehling M."/>
        </authorList>
    </citation>
    <scope>NUCLEOTIDE SEQUENCE [LARGE SCALE GENOMIC DNA]</scope>
    <source>
        <strain evidence="2 3">T23</strain>
    </source>
</reference>
<evidence type="ECO:0000313" key="2">
    <source>
        <dbReference type="EMBL" id="KJE77554.1"/>
    </source>
</evidence>
<dbReference type="EMBL" id="JXUW01000004">
    <property type="protein sequence ID" value="KJE77554.1"/>
    <property type="molecule type" value="Genomic_DNA"/>
</dbReference>
<evidence type="ECO:0000256" key="1">
    <source>
        <dbReference type="SAM" id="MobiDB-lite"/>
    </source>
</evidence>
<proteinExistence type="predicted"/>
<sequence>MSSGCSATTMPSSASSMPLQSISTWSGPSLLEGTCPKSVFMAGLFHTLGMLEDNARCETASNACNGDGQRSNVHHFLDLRLPTVRLGLRAMNSNLDFVSHLAHESGRFAAAVAETVPTTCCGTSLRSSGSGAPSCVRHCKGHLSQRSDQPDPPADPSSYRSARRLVQSSFPHWGPQHRKTGCGPGRMTIALPSSAVAKPMRR</sequence>
<accession>A0A0D8FX47</accession>